<dbReference type="RefSeq" id="XP_028490006.1">
    <property type="nucleotide sequence ID" value="XM_028629715.1"/>
</dbReference>
<name>A0A443I8G8_BYSSP</name>
<dbReference type="Proteomes" id="UP000283841">
    <property type="component" value="Unassembled WGS sequence"/>
</dbReference>
<dbReference type="EMBL" id="RCNU01000001">
    <property type="protein sequence ID" value="RWR00362.1"/>
    <property type="molecule type" value="Genomic_DNA"/>
</dbReference>
<dbReference type="AlphaFoldDB" id="A0A443I8G8"/>
<gene>
    <name evidence="1" type="ORF">C8Q69DRAFT_454631</name>
</gene>
<sequence>MSIPPTYKTVLSHLDQVLSDPSVPLDAPAIEKLKAEFTQNTDRQAAATLLTRISQLLPVLQEDPTPLTTLGIKATEYFSFSDVRSVDPPVNLIAGIKAPSPPVNLLALSLLGKAGRTPSDAAIVAGNSELVSALVELWLSTSATAVSQAAFDVLWSLLEVDHASQLEDGDQQNKREEVAAAGQGLMWRRVFGDKDVYGLFFSICGLADALQPGQLTKRERTVAQGRLMDFIVKAALLRWDAVSESHIADIEAKYKSSSLLHFAACRMVDTGDVLMHMTLLNFYRELLQVNAPGLEARNYLSSTSTVSSPALDFLEANGLHSTLLGYYLSDGSQLEITDLLYLSSPIMAYVAQYAQMYPNHLLQNSQETLDKILEKINRSFSISSAEWAHGTVPTGDLIILSCLPRVMLVEAGRRSLNPLSALPTNPPNKECYEALARIFQGPPKPQQPQSVDLSNPSVTPTNWQKEAAAARVLYFTYLNSHTNMWTDATTAADIVAMPDVALAALSLMKAVITANWQPLSQQADSGSTSCRFRLPTEDELGRLSPSSQGILPLTGFWAVLTPPALTSVLPYLFKPPRSYANFVGGGRGDTESAVWRIATAKYDVLVSLHSALKENRGQMEGFDDVVRTLAQRVAEGPGGPISQAGSRVDALEL</sequence>
<dbReference type="GeneID" id="39598992"/>
<protein>
    <submittedName>
        <fullName evidence="1">Uncharacterized protein</fullName>
    </submittedName>
</protein>
<dbReference type="VEuPathDB" id="FungiDB:C8Q69DRAFT_454631"/>
<comment type="caution">
    <text evidence="1">The sequence shown here is derived from an EMBL/GenBank/DDBJ whole genome shotgun (WGS) entry which is preliminary data.</text>
</comment>
<evidence type="ECO:0000313" key="2">
    <source>
        <dbReference type="Proteomes" id="UP000283841"/>
    </source>
</evidence>
<dbReference type="STRING" id="264951.A0A443I8G8"/>
<organism evidence="1 2">
    <name type="scientific">Byssochlamys spectabilis</name>
    <name type="common">Paecilomyces variotii</name>
    <dbReference type="NCBI Taxonomy" id="264951"/>
    <lineage>
        <taxon>Eukaryota</taxon>
        <taxon>Fungi</taxon>
        <taxon>Dikarya</taxon>
        <taxon>Ascomycota</taxon>
        <taxon>Pezizomycotina</taxon>
        <taxon>Eurotiomycetes</taxon>
        <taxon>Eurotiomycetidae</taxon>
        <taxon>Eurotiales</taxon>
        <taxon>Thermoascaceae</taxon>
        <taxon>Paecilomyces</taxon>
    </lineage>
</organism>
<accession>A0A443I8G8</accession>
<evidence type="ECO:0000313" key="1">
    <source>
        <dbReference type="EMBL" id="RWR00362.1"/>
    </source>
</evidence>
<proteinExistence type="predicted"/>
<reference evidence="1 2" key="1">
    <citation type="journal article" date="2018" name="Front. Microbiol.">
        <title>Genomic and genetic insights into a cosmopolitan fungus, Paecilomyces variotii (Eurotiales).</title>
        <authorList>
            <person name="Urquhart A.S."/>
            <person name="Mondo S.J."/>
            <person name="Makela M.R."/>
            <person name="Hane J.K."/>
            <person name="Wiebenga A."/>
            <person name="He G."/>
            <person name="Mihaltcheva S."/>
            <person name="Pangilinan J."/>
            <person name="Lipzen A."/>
            <person name="Barry K."/>
            <person name="de Vries R.P."/>
            <person name="Grigoriev I.V."/>
            <person name="Idnurm A."/>
        </authorList>
    </citation>
    <scope>NUCLEOTIDE SEQUENCE [LARGE SCALE GENOMIC DNA]</scope>
    <source>
        <strain evidence="1 2">CBS 101075</strain>
    </source>
</reference>
<keyword evidence="2" id="KW-1185">Reference proteome</keyword>